<gene>
    <name evidence="10" type="ORF">MAR_023097</name>
</gene>
<keyword evidence="11" id="KW-1185">Reference proteome</keyword>
<dbReference type="SUPFAM" id="SSF46689">
    <property type="entry name" value="Homeodomain-like"/>
    <property type="match status" value="1"/>
</dbReference>
<feature type="DNA-binding region" description="Homeobox" evidence="6">
    <location>
        <begin position="22"/>
        <end position="81"/>
    </location>
</feature>
<comment type="similarity">
    <text evidence="2">Belongs to the Caudal homeobox family.</text>
</comment>
<evidence type="ECO:0000313" key="11">
    <source>
        <dbReference type="Proteomes" id="UP001164746"/>
    </source>
</evidence>
<evidence type="ECO:0000256" key="2">
    <source>
        <dbReference type="ARBA" id="ARBA00010341"/>
    </source>
</evidence>
<comment type="subcellular location">
    <subcellularLocation>
        <location evidence="1 6 7">Nucleus</location>
    </subcellularLocation>
</comment>
<keyword evidence="5 6" id="KW-0539">Nucleus</keyword>
<name>A0ABY7DN01_MYAAR</name>
<feature type="compositionally biased region" description="Polar residues" evidence="8">
    <location>
        <begin position="97"/>
        <end position="115"/>
    </location>
</feature>
<evidence type="ECO:0000313" key="10">
    <source>
        <dbReference type="EMBL" id="WAQ98724.1"/>
    </source>
</evidence>
<evidence type="ECO:0000256" key="4">
    <source>
        <dbReference type="ARBA" id="ARBA00023155"/>
    </source>
</evidence>
<evidence type="ECO:0000256" key="6">
    <source>
        <dbReference type="PROSITE-ProRule" id="PRU00108"/>
    </source>
</evidence>
<feature type="region of interest" description="Disordered" evidence="8">
    <location>
        <begin position="1"/>
        <end position="22"/>
    </location>
</feature>
<dbReference type="InterPro" id="IPR017970">
    <property type="entry name" value="Homeobox_CS"/>
</dbReference>
<dbReference type="PROSITE" id="PS00027">
    <property type="entry name" value="HOMEOBOX_1"/>
    <property type="match status" value="1"/>
</dbReference>
<feature type="region of interest" description="Disordered" evidence="8">
    <location>
        <begin position="75"/>
        <end position="118"/>
    </location>
</feature>
<accession>A0ABY7DN01</accession>
<dbReference type="SMART" id="SM00389">
    <property type="entry name" value="HOX"/>
    <property type="match status" value="1"/>
</dbReference>
<dbReference type="PANTHER" id="PTHR24332">
    <property type="entry name" value="HOMEOBOX PROTEIN CDX"/>
    <property type="match status" value="1"/>
</dbReference>
<keyword evidence="3 6" id="KW-0238">DNA-binding</keyword>
<reference evidence="10" key="1">
    <citation type="submission" date="2022-11" db="EMBL/GenBank/DDBJ databases">
        <title>Centuries of genome instability and evolution in soft-shell clam transmissible cancer (bioRxiv).</title>
        <authorList>
            <person name="Hart S.F.M."/>
            <person name="Yonemitsu M.A."/>
            <person name="Giersch R.M."/>
            <person name="Beal B.F."/>
            <person name="Arriagada G."/>
            <person name="Davis B.W."/>
            <person name="Ostrander E.A."/>
            <person name="Goff S.P."/>
            <person name="Metzger M.J."/>
        </authorList>
    </citation>
    <scope>NUCLEOTIDE SEQUENCE</scope>
    <source>
        <strain evidence="10">MELC-2E11</strain>
        <tissue evidence="10">Siphon/mantle</tissue>
    </source>
</reference>
<evidence type="ECO:0000256" key="5">
    <source>
        <dbReference type="ARBA" id="ARBA00023242"/>
    </source>
</evidence>
<proteinExistence type="inferred from homology"/>
<dbReference type="EMBL" id="CP111014">
    <property type="protein sequence ID" value="WAQ98724.1"/>
    <property type="molecule type" value="Genomic_DNA"/>
</dbReference>
<dbReference type="Gene3D" id="1.10.10.60">
    <property type="entry name" value="Homeodomain-like"/>
    <property type="match status" value="1"/>
</dbReference>
<keyword evidence="4 6" id="KW-0371">Homeobox</keyword>
<dbReference type="Proteomes" id="UP001164746">
    <property type="component" value="Chromosome 3"/>
</dbReference>
<organism evidence="10 11">
    <name type="scientific">Mya arenaria</name>
    <name type="common">Soft-shell clam</name>
    <dbReference type="NCBI Taxonomy" id="6604"/>
    <lineage>
        <taxon>Eukaryota</taxon>
        <taxon>Metazoa</taxon>
        <taxon>Spiralia</taxon>
        <taxon>Lophotrochozoa</taxon>
        <taxon>Mollusca</taxon>
        <taxon>Bivalvia</taxon>
        <taxon>Autobranchia</taxon>
        <taxon>Heteroconchia</taxon>
        <taxon>Euheterodonta</taxon>
        <taxon>Imparidentia</taxon>
        <taxon>Neoheterodontei</taxon>
        <taxon>Myida</taxon>
        <taxon>Myoidea</taxon>
        <taxon>Myidae</taxon>
        <taxon>Mya</taxon>
    </lineage>
</organism>
<sequence>MDNRHSSVTAADGPVEWHTRTRDKYRMVYSEQQRKGLERAYEQNKFISIKTKMKMAKELNLSDRQVKIWFQNRRAKERRQKNKESEDYRENHIPPSEDSTLDSSSGNDVGNSLPTVNVGVTEPPSCSLGLIYL</sequence>
<dbReference type="PANTHER" id="PTHR24332:SF9">
    <property type="entry name" value="HOMEOTIC PROTEIN CAUDAL"/>
    <property type="match status" value="1"/>
</dbReference>
<dbReference type="Pfam" id="PF00046">
    <property type="entry name" value="Homeodomain"/>
    <property type="match status" value="1"/>
</dbReference>
<evidence type="ECO:0000259" key="9">
    <source>
        <dbReference type="PROSITE" id="PS50071"/>
    </source>
</evidence>
<dbReference type="InterPro" id="IPR009057">
    <property type="entry name" value="Homeodomain-like_sf"/>
</dbReference>
<evidence type="ECO:0000256" key="8">
    <source>
        <dbReference type="SAM" id="MobiDB-lite"/>
    </source>
</evidence>
<dbReference type="InterPro" id="IPR001356">
    <property type="entry name" value="HD"/>
</dbReference>
<dbReference type="CDD" id="cd00086">
    <property type="entry name" value="homeodomain"/>
    <property type="match status" value="1"/>
</dbReference>
<dbReference type="PROSITE" id="PS50071">
    <property type="entry name" value="HOMEOBOX_2"/>
    <property type="match status" value="1"/>
</dbReference>
<dbReference type="InterPro" id="IPR047152">
    <property type="entry name" value="Caudal_homeobox"/>
</dbReference>
<feature type="domain" description="Homeobox" evidence="9">
    <location>
        <begin position="20"/>
        <end position="80"/>
    </location>
</feature>
<feature type="compositionally biased region" description="Basic and acidic residues" evidence="8">
    <location>
        <begin position="82"/>
        <end position="92"/>
    </location>
</feature>
<evidence type="ECO:0000256" key="3">
    <source>
        <dbReference type="ARBA" id="ARBA00023125"/>
    </source>
</evidence>
<evidence type="ECO:0000256" key="1">
    <source>
        <dbReference type="ARBA" id="ARBA00004123"/>
    </source>
</evidence>
<evidence type="ECO:0000256" key="7">
    <source>
        <dbReference type="RuleBase" id="RU000682"/>
    </source>
</evidence>
<protein>
    <submittedName>
        <fullName evidence="10">CAD-like protein</fullName>
    </submittedName>
</protein>